<evidence type="ECO:0000256" key="4">
    <source>
        <dbReference type="ARBA" id="ARBA00022438"/>
    </source>
</evidence>
<dbReference type="NCBIfam" id="TIGR01882">
    <property type="entry name" value="peptidase-T"/>
    <property type="match status" value="1"/>
</dbReference>
<dbReference type="Gene3D" id="3.40.630.10">
    <property type="entry name" value="Zn peptidases"/>
    <property type="match status" value="1"/>
</dbReference>
<feature type="binding site" evidence="11 13">
    <location>
        <position position="402"/>
    </location>
    <ligand>
        <name>Zn(2+)</name>
        <dbReference type="ChEBI" id="CHEBI:29105"/>
        <label>2</label>
    </ligand>
</feature>
<reference evidence="15" key="1">
    <citation type="journal article" date="2011" name="J. Bacteriol.">
        <title>Genome Sequence of Weissella thailandensis fsh4-2.</title>
        <authorList>
            <person name="Benomar N."/>
            <person name="Abriouel H."/>
            <person name="Lee H."/>
            <person name="Cho G.S."/>
            <person name="Huch M."/>
            <person name="Pulido R.P."/>
            <person name="Holzapfel W.H."/>
            <person name="Galvez A."/>
            <person name="Franz C.M."/>
        </authorList>
    </citation>
    <scope>NUCLEOTIDE SEQUENCE</scope>
    <source>
        <strain evidence="15">Fsh4-2</strain>
    </source>
</reference>
<dbReference type="GO" id="GO:0008270">
    <property type="term" value="F:zinc ion binding"/>
    <property type="evidence" value="ECO:0007669"/>
    <property type="project" value="UniProtKB-UniRule"/>
</dbReference>
<evidence type="ECO:0000256" key="12">
    <source>
        <dbReference type="PIRSR" id="PIRSR037215-1"/>
    </source>
</evidence>
<dbReference type="PANTHER" id="PTHR42994:SF1">
    <property type="entry name" value="PEPTIDASE T"/>
    <property type="match status" value="1"/>
</dbReference>
<keyword evidence="5 11" id="KW-0963">Cytoplasm</keyword>
<dbReference type="Pfam" id="PF07687">
    <property type="entry name" value="M20_dimer"/>
    <property type="match status" value="1"/>
</dbReference>
<dbReference type="GO" id="GO:0045148">
    <property type="term" value="F:tripeptide aminopeptidase activity"/>
    <property type="evidence" value="ECO:0007669"/>
    <property type="project" value="UniProtKB-UniRule"/>
</dbReference>
<feature type="binding site" evidence="11 13">
    <location>
        <position position="198"/>
    </location>
    <ligand>
        <name>Zn(2+)</name>
        <dbReference type="ChEBI" id="CHEBI:29105"/>
        <label>2</label>
    </ligand>
</feature>
<dbReference type="HAMAP" id="MF_00550">
    <property type="entry name" value="Aminopeptidase_M20"/>
    <property type="match status" value="1"/>
</dbReference>
<evidence type="ECO:0000256" key="6">
    <source>
        <dbReference type="ARBA" id="ARBA00022670"/>
    </source>
</evidence>
<evidence type="ECO:0000256" key="7">
    <source>
        <dbReference type="ARBA" id="ARBA00022723"/>
    </source>
</evidence>
<comment type="similarity">
    <text evidence="3 11">Belongs to the peptidase M20B family.</text>
</comment>
<protein>
    <recommendedName>
        <fullName evidence="11">Peptidase T</fullName>
        <ecNumber evidence="11">3.4.11.4</ecNumber>
    </recommendedName>
    <alternativeName>
        <fullName evidence="11">Aminotripeptidase</fullName>
        <shortName evidence="11">Tripeptidase</shortName>
    </alternativeName>
    <alternativeName>
        <fullName evidence="11">Tripeptide aminopeptidase</fullName>
    </alternativeName>
</protein>
<keyword evidence="9 11" id="KW-0862">Zinc</keyword>
<evidence type="ECO:0000313" key="15">
    <source>
        <dbReference type="EMBL" id="CCC57600.1"/>
    </source>
</evidence>
<dbReference type="InterPro" id="IPR002933">
    <property type="entry name" value="Peptidase_M20"/>
</dbReference>
<name>G0UIH8_9LACO</name>
<dbReference type="EC" id="3.4.11.4" evidence="11"/>
<dbReference type="Pfam" id="PF01546">
    <property type="entry name" value="Peptidase_M20"/>
    <property type="match status" value="1"/>
</dbReference>
<evidence type="ECO:0000256" key="8">
    <source>
        <dbReference type="ARBA" id="ARBA00022801"/>
    </source>
</evidence>
<dbReference type="NCBIfam" id="NF009920">
    <property type="entry name" value="PRK13381.1"/>
    <property type="match status" value="1"/>
</dbReference>
<feature type="binding site" evidence="11 13">
    <location>
        <position position="220"/>
    </location>
    <ligand>
        <name>Zn(2+)</name>
        <dbReference type="ChEBI" id="CHEBI:29105"/>
        <label>1</label>
    </ligand>
</feature>
<comment type="function">
    <text evidence="11">Cleaves the N-terminal amino acid of tripeptides.</text>
</comment>
<dbReference type="PROSITE" id="PS00758">
    <property type="entry name" value="ARGE_DAPE_CPG2_1"/>
    <property type="match status" value="1"/>
</dbReference>
<comment type="subcellular location">
    <subcellularLocation>
        <location evidence="2 11">Cytoplasm</location>
    </subcellularLocation>
</comment>
<evidence type="ECO:0000256" key="13">
    <source>
        <dbReference type="PIRSR" id="PIRSR037215-2"/>
    </source>
</evidence>
<keyword evidence="6 11" id="KW-0645">Protease</keyword>
<dbReference type="SUPFAM" id="SSF55031">
    <property type="entry name" value="Bacterial exopeptidase dimerisation domain"/>
    <property type="match status" value="1"/>
</dbReference>
<dbReference type="CDD" id="cd03892">
    <property type="entry name" value="M20_peptT"/>
    <property type="match status" value="1"/>
</dbReference>
<dbReference type="GO" id="GO:0043171">
    <property type="term" value="P:peptide catabolic process"/>
    <property type="evidence" value="ECO:0007669"/>
    <property type="project" value="UniProtKB-UniRule"/>
</dbReference>
<feature type="domain" description="Peptidase M20 dimerisation" evidence="14">
    <location>
        <begin position="231"/>
        <end position="329"/>
    </location>
</feature>
<sequence>MHQRLIPTHILIFNNKRCNMTEELYPNLVERFIDYVKINTQSNENSTTIPSDPKEVAFLKDLAAELKTIGLENVRTMPDGYVFAELASNIAKEVPTIGFISHVDTADFNSENVQPQFVTDYDGQSEIKLNDDYSLTTADFPSLKKYAGHTLITSDGTTLLGADDKAGVAEIVSAAEYFIAHPELEHGKLVFAFGPDEEIGVGADNFHVAEFGADFAYTVDGGPLGELEWETFSAASAVVEIQGRNVHPGTAKDTMVNALQVAIDVHNALPAGDRPELTAGREGFFHLLNLAGTPEYARMDYIIRDHDRQQFEARKTLMTEIVDRLNNQLGVDRIKLALKDQYYNMGEILKDDMTPVDLAAEAMRDLKIDPIIEPVRGGTDGSKITFLGLPTPNLFAGGENMHGRYEYVSTTVMSQATDTIIKIATLNAEK</sequence>
<evidence type="ECO:0000256" key="2">
    <source>
        <dbReference type="ARBA" id="ARBA00004496"/>
    </source>
</evidence>
<dbReference type="PIRSF" id="PIRSF037215">
    <property type="entry name" value="Peptidase_M20B"/>
    <property type="match status" value="1"/>
</dbReference>
<feature type="binding site" evidence="11 13">
    <location>
        <position position="163"/>
    </location>
    <ligand>
        <name>Zn(2+)</name>
        <dbReference type="ChEBI" id="CHEBI:29105"/>
        <label>1</label>
    </ligand>
</feature>
<evidence type="ECO:0000256" key="9">
    <source>
        <dbReference type="ARBA" id="ARBA00022833"/>
    </source>
</evidence>
<evidence type="ECO:0000256" key="3">
    <source>
        <dbReference type="ARBA" id="ARBA00009692"/>
    </source>
</evidence>
<keyword evidence="10 11" id="KW-0482">Metalloprotease</keyword>
<dbReference type="GO" id="GO:0006508">
    <property type="term" value="P:proteolysis"/>
    <property type="evidence" value="ECO:0007669"/>
    <property type="project" value="UniProtKB-UniRule"/>
</dbReference>
<dbReference type="GO" id="GO:0008237">
    <property type="term" value="F:metallopeptidase activity"/>
    <property type="evidence" value="ECO:0007669"/>
    <property type="project" value="UniProtKB-KW"/>
</dbReference>
<comment type="cofactor">
    <cofactor evidence="11 13">
        <name>Zn(2+)</name>
        <dbReference type="ChEBI" id="CHEBI:29105"/>
    </cofactor>
    <text evidence="11 13">Binds 2 Zn(2+) ions per subunit.</text>
</comment>
<evidence type="ECO:0000256" key="10">
    <source>
        <dbReference type="ARBA" id="ARBA00023049"/>
    </source>
</evidence>
<comment type="catalytic activity">
    <reaction evidence="1 11">
        <text>Release of the N-terminal residue from a tripeptide.</text>
        <dbReference type="EC" id="3.4.11.4"/>
    </reaction>
</comment>
<dbReference type="PROSITE" id="PS00759">
    <property type="entry name" value="ARGE_DAPE_CPG2_2"/>
    <property type="match status" value="1"/>
</dbReference>
<evidence type="ECO:0000256" key="1">
    <source>
        <dbReference type="ARBA" id="ARBA00000870"/>
    </source>
</evidence>
<dbReference type="AlphaFoldDB" id="G0UIH8"/>
<feature type="active site" evidence="11 12">
    <location>
        <position position="104"/>
    </location>
</feature>
<keyword evidence="8 11" id="KW-0378">Hydrolase</keyword>
<evidence type="ECO:0000256" key="5">
    <source>
        <dbReference type="ARBA" id="ARBA00022490"/>
    </source>
</evidence>
<gene>
    <name evidence="11" type="primary">pepT</name>
    <name evidence="15" type="ORF">WT2_01619</name>
</gene>
<dbReference type="GO" id="GO:0005829">
    <property type="term" value="C:cytosol"/>
    <property type="evidence" value="ECO:0007669"/>
    <property type="project" value="TreeGrafter"/>
</dbReference>
<reference evidence="15" key="2">
    <citation type="submission" date="2011-07" db="EMBL/GenBank/DDBJ databases">
        <authorList>
            <person name="Franz C."/>
        </authorList>
    </citation>
    <scope>NUCLEOTIDE SEQUENCE</scope>
    <source>
        <strain evidence="15">Fsh4-2</strain>
    </source>
</reference>
<keyword evidence="4 11" id="KW-0031">Aminopeptidase</keyword>
<feature type="binding site" evidence="11 13">
    <location>
        <position position="102"/>
    </location>
    <ligand>
        <name>Zn(2+)</name>
        <dbReference type="ChEBI" id="CHEBI:29105"/>
        <label>1</label>
    </ligand>
</feature>
<dbReference type="PANTHER" id="PTHR42994">
    <property type="entry name" value="PEPTIDASE T"/>
    <property type="match status" value="1"/>
</dbReference>
<feature type="binding site" evidence="11 13">
    <location>
        <position position="163"/>
    </location>
    <ligand>
        <name>Zn(2+)</name>
        <dbReference type="ChEBI" id="CHEBI:29105"/>
        <label>2</label>
    </ligand>
</feature>
<dbReference type="FunFam" id="3.30.70.360:FF:000002">
    <property type="entry name" value="Peptidase T"/>
    <property type="match status" value="1"/>
</dbReference>
<dbReference type="Gene3D" id="3.30.70.360">
    <property type="match status" value="1"/>
</dbReference>
<dbReference type="NCBIfam" id="NF003976">
    <property type="entry name" value="PRK05469.1"/>
    <property type="match status" value="1"/>
</dbReference>
<dbReference type="InterPro" id="IPR010161">
    <property type="entry name" value="Peptidase_M20B"/>
</dbReference>
<feature type="active site" description="Proton acceptor" evidence="11 12">
    <location>
        <position position="197"/>
    </location>
</feature>
<dbReference type="InterPro" id="IPR011650">
    <property type="entry name" value="Peptidase_M20_dimer"/>
</dbReference>
<dbReference type="InterPro" id="IPR001261">
    <property type="entry name" value="ArgE/DapE_CS"/>
</dbReference>
<keyword evidence="7 11" id="KW-0479">Metal-binding</keyword>
<accession>G0UIH8</accession>
<dbReference type="InterPro" id="IPR036264">
    <property type="entry name" value="Bact_exopeptidase_dim_dom"/>
</dbReference>
<dbReference type="SUPFAM" id="SSF53187">
    <property type="entry name" value="Zn-dependent exopeptidases"/>
    <property type="match status" value="1"/>
</dbReference>
<evidence type="ECO:0000259" key="14">
    <source>
        <dbReference type="Pfam" id="PF07687"/>
    </source>
</evidence>
<evidence type="ECO:0000256" key="11">
    <source>
        <dbReference type="HAMAP-Rule" id="MF_00550"/>
    </source>
</evidence>
<proteinExistence type="inferred from homology"/>
<dbReference type="EMBL" id="HE575176">
    <property type="protein sequence ID" value="CCC57600.1"/>
    <property type="molecule type" value="Genomic_DNA"/>
</dbReference>
<organism evidence="15">
    <name type="scientific">Weissella thailandensis fsh4-2</name>
    <dbReference type="NCBI Taxonomy" id="1056112"/>
    <lineage>
        <taxon>Bacteria</taxon>
        <taxon>Bacillati</taxon>
        <taxon>Bacillota</taxon>
        <taxon>Bacilli</taxon>
        <taxon>Lactobacillales</taxon>
        <taxon>Lactobacillaceae</taxon>
        <taxon>Weissella</taxon>
    </lineage>
</organism>